<dbReference type="InterPro" id="IPR031825">
    <property type="entry name" value="RXLR"/>
</dbReference>
<evidence type="ECO:0000313" key="6">
    <source>
        <dbReference type="EMBL" id="QMU24895.1"/>
    </source>
</evidence>
<evidence type="ECO:0000256" key="3">
    <source>
        <dbReference type="ARBA" id="ARBA00022525"/>
    </source>
</evidence>
<dbReference type="Pfam" id="PF16810">
    <property type="entry name" value="RXLR"/>
    <property type="match status" value="1"/>
</dbReference>
<feature type="chain" id="PRO_5044986344" description="RxLR effector protein" evidence="5">
    <location>
        <begin position="19"/>
        <end position="228"/>
    </location>
</feature>
<evidence type="ECO:0000256" key="2">
    <source>
        <dbReference type="ARBA" id="ARBA00010400"/>
    </source>
</evidence>
<protein>
    <recommendedName>
        <fullName evidence="5">RxLR effector protein</fullName>
    </recommendedName>
</protein>
<comment type="domain">
    <text evidence="5">The RxLR-dEER motif acts to carry the protein into the host cell cytoplasm through binding to cell surface phosphatidylinositol-3-phosphate.</text>
</comment>
<comment type="similarity">
    <text evidence="2 5">Belongs to the RxLR effector family.</text>
</comment>
<comment type="subcellular location">
    <subcellularLocation>
        <location evidence="1 5">Secreted</location>
    </subcellularLocation>
</comment>
<name>A0A7G4WI60_9STRA</name>
<dbReference type="AlphaFoldDB" id="A0A7G4WI60"/>
<proteinExistence type="inferred from homology"/>
<feature type="signal peptide" evidence="5">
    <location>
        <begin position="1"/>
        <end position="18"/>
    </location>
</feature>
<dbReference type="EMBL" id="MT503171">
    <property type="protein sequence ID" value="QMU24895.1"/>
    <property type="molecule type" value="Genomic_DNA"/>
</dbReference>
<reference evidence="6" key="1">
    <citation type="journal article" date="2020" name="Mol. Plant">
        <title>Functional analysis of RXLR effectors from the New Zealand kauri dieback pathogen Phytophthora agathidicida.</title>
        <authorList>
            <person name="Guo Y."/>
            <person name="Dupont P.Y."/>
            <person name="Mesarich C.H."/>
            <person name="Yang B."/>
            <person name="McDougal R.L."/>
            <person name="Panda P."/>
            <person name="Dijkwel P."/>
            <person name="Studholme D.J."/>
            <person name="Sambles C."/>
            <person name="Win J."/>
            <person name="Wang Y."/>
            <person name="Williams N.M."/>
            <person name="Bradshaw R.E."/>
        </authorList>
    </citation>
    <scope>NUCLEOTIDE SEQUENCE</scope>
    <source>
        <strain evidence="6">3770</strain>
    </source>
</reference>
<sequence length="228" mass="25621">MRWFWISLPIAASFLVNGDAVVATTDSKLITAYKIDIPAKRALRAHTKSTEDDEERGIIDVITGVAPKALLNDEQLVAFAKNGATLDNVFTKLQLNGGIHKILDEANLGAFAKYVRIFDPNNPSQTLISTIIKKYGEVRVAKYLIEAKEFESSKNLAQHLQAAQFVSWMKANKTPDDVWQMFGLAHKTSYTNPYHHIWWDFVVARSKVLSNPKKYADALPSTYFFGLT</sequence>
<keyword evidence="3 5" id="KW-0964">Secreted</keyword>
<organism evidence="6">
    <name type="scientific">Phytophthora agathidicida</name>
    <dbReference type="NCBI Taxonomy" id="1642459"/>
    <lineage>
        <taxon>Eukaryota</taxon>
        <taxon>Sar</taxon>
        <taxon>Stramenopiles</taxon>
        <taxon>Oomycota</taxon>
        <taxon>Peronosporomycetes</taxon>
        <taxon>Peronosporales</taxon>
        <taxon>Peronosporaceae</taxon>
        <taxon>Phytophthora</taxon>
    </lineage>
</organism>
<evidence type="ECO:0000256" key="1">
    <source>
        <dbReference type="ARBA" id="ARBA00004613"/>
    </source>
</evidence>
<gene>
    <name evidence="6" type="primary">PaRXLR71</name>
</gene>
<evidence type="ECO:0000256" key="5">
    <source>
        <dbReference type="RuleBase" id="RU367124"/>
    </source>
</evidence>
<keyword evidence="4 5" id="KW-0732">Signal</keyword>
<accession>A0A7G4WI60</accession>
<evidence type="ECO:0000256" key="4">
    <source>
        <dbReference type="ARBA" id="ARBA00022729"/>
    </source>
</evidence>
<comment type="function">
    <text evidence="5">Effector that suppresses plant defense responses during pathogen infection.</text>
</comment>